<keyword evidence="2" id="KW-1185">Reference proteome</keyword>
<dbReference type="EMBL" id="MU863638">
    <property type="protein sequence ID" value="KAK4100862.1"/>
    <property type="molecule type" value="Genomic_DNA"/>
</dbReference>
<accession>A0AAN6PZK6</accession>
<proteinExistence type="predicted"/>
<dbReference type="Proteomes" id="UP001305647">
    <property type="component" value="Unassembled WGS sequence"/>
</dbReference>
<sequence>MGPGRKGLKSAVRQFPGSIWQPNQVVGECTKPSVSLGAHHFPCSCNPGTRPSVFLIPGAPFPPFWCRTDLTSSRGVSSRCGRVVVHVQYNSLGLCRPSGGLRKFEDMALGSPAMSSPRPSRWNGTVRGWISEAAHGRLADERDLMFHADPPFSEPGFRVSGVPNKGGMV</sequence>
<protein>
    <submittedName>
        <fullName evidence="1">Uncharacterized protein</fullName>
    </submittedName>
</protein>
<evidence type="ECO:0000313" key="2">
    <source>
        <dbReference type="Proteomes" id="UP001305647"/>
    </source>
</evidence>
<gene>
    <name evidence="1" type="ORF">N658DRAFT_85548</name>
</gene>
<organism evidence="1 2">
    <name type="scientific">Parathielavia hyrcaniae</name>
    <dbReference type="NCBI Taxonomy" id="113614"/>
    <lineage>
        <taxon>Eukaryota</taxon>
        <taxon>Fungi</taxon>
        <taxon>Dikarya</taxon>
        <taxon>Ascomycota</taxon>
        <taxon>Pezizomycotina</taxon>
        <taxon>Sordariomycetes</taxon>
        <taxon>Sordariomycetidae</taxon>
        <taxon>Sordariales</taxon>
        <taxon>Chaetomiaceae</taxon>
        <taxon>Parathielavia</taxon>
    </lineage>
</organism>
<reference evidence="1" key="2">
    <citation type="submission" date="2023-05" db="EMBL/GenBank/DDBJ databases">
        <authorList>
            <consortium name="Lawrence Berkeley National Laboratory"/>
            <person name="Steindorff A."/>
            <person name="Hensen N."/>
            <person name="Bonometti L."/>
            <person name="Westerberg I."/>
            <person name="Brannstrom I.O."/>
            <person name="Guillou S."/>
            <person name="Cros-Aarteil S."/>
            <person name="Calhoun S."/>
            <person name="Haridas S."/>
            <person name="Kuo A."/>
            <person name="Mondo S."/>
            <person name="Pangilinan J."/>
            <person name="Riley R."/>
            <person name="Labutti K."/>
            <person name="Andreopoulos B."/>
            <person name="Lipzen A."/>
            <person name="Chen C."/>
            <person name="Yanf M."/>
            <person name="Daum C."/>
            <person name="Ng V."/>
            <person name="Clum A."/>
            <person name="Ohm R."/>
            <person name="Martin F."/>
            <person name="Silar P."/>
            <person name="Natvig D."/>
            <person name="Lalanne C."/>
            <person name="Gautier V."/>
            <person name="Ament-Velasquez S.L."/>
            <person name="Kruys A."/>
            <person name="Hutchinson M.I."/>
            <person name="Powell A.J."/>
            <person name="Barry K."/>
            <person name="Miller A.N."/>
            <person name="Grigoriev I.V."/>
            <person name="Debuchy R."/>
            <person name="Gladieux P."/>
            <person name="Thoren M.H."/>
            <person name="Johannesson H."/>
        </authorList>
    </citation>
    <scope>NUCLEOTIDE SEQUENCE</scope>
    <source>
        <strain evidence="1">CBS 757.83</strain>
    </source>
</reference>
<comment type="caution">
    <text evidence="1">The sequence shown here is derived from an EMBL/GenBank/DDBJ whole genome shotgun (WGS) entry which is preliminary data.</text>
</comment>
<dbReference type="AlphaFoldDB" id="A0AAN6PZK6"/>
<name>A0AAN6PZK6_9PEZI</name>
<evidence type="ECO:0000313" key="1">
    <source>
        <dbReference type="EMBL" id="KAK4100862.1"/>
    </source>
</evidence>
<reference evidence="1" key="1">
    <citation type="journal article" date="2023" name="Mol. Phylogenet. Evol.">
        <title>Genome-scale phylogeny and comparative genomics of the fungal order Sordariales.</title>
        <authorList>
            <person name="Hensen N."/>
            <person name="Bonometti L."/>
            <person name="Westerberg I."/>
            <person name="Brannstrom I.O."/>
            <person name="Guillou S."/>
            <person name="Cros-Aarteil S."/>
            <person name="Calhoun S."/>
            <person name="Haridas S."/>
            <person name="Kuo A."/>
            <person name="Mondo S."/>
            <person name="Pangilinan J."/>
            <person name="Riley R."/>
            <person name="LaButti K."/>
            <person name="Andreopoulos B."/>
            <person name="Lipzen A."/>
            <person name="Chen C."/>
            <person name="Yan M."/>
            <person name="Daum C."/>
            <person name="Ng V."/>
            <person name="Clum A."/>
            <person name="Steindorff A."/>
            <person name="Ohm R.A."/>
            <person name="Martin F."/>
            <person name="Silar P."/>
            <person name="Natvig D.O."/>
            <person name="Lalanne C."/>
            <person name="Gautier V."/>
            <person name="Ament-Velasquez S.L."/>
            <person name="Kruys A."/>
            <person name="Hutchinson M.I."/>
            <person name="Powell A.J."/>
            <person name="Barry K."/>
            <person name="Miller A.N."/>
            <person name="Grigoriev I.V."/>
            <person name="Debuchy R."/>
            <person name="Gladieux P."/>
            <person name="Hiltunen Thoren M."/>
            <person name="Johannesson H."/>
        </authorList>
    </citation>
    <scope>NUCLEOTIDE SEQUENCE</scope>
    <source>
        <strain evidence="1">CBS 757.83</strain>
    </source>
</reference>